<evidence type="ECO:0000313" key="3">
    <source>
        <dbReference type="Proteomes" id="UP000777438"/>
    </source>
</evidence>
<feature type="compositionally biased region" description="Low complexity" evidence="1">
    <location>
        <begin position="439"/>
        <end position="457"/>
    </location>
</feature>
<accession>A0A9P8W133</accession>
<dbReference type="Proteomes" id="UP000777438">
    <property type="component" value="Unassembled WGS sequence"/>
</dbReference>
<feature type="compositionally biased region" description="Low complexity" evidence="1">
    <location>
        <begin position="80"/>
        <end position="92"/>
    </location>
</feature>
<protein>
    <submittedName>
        <fullName evidence="2">Uncharacterized protein</fullName>
    </submittedName>
</protein>
<feature type="compositionally biased region" description="Basic residues" evidence="1">
    <location>
        <begin position="143"/>
        <end position="155"/>
    </location>
</feature>
<feature type="compositionally biased region" description="Polar residues" evidence="1">
    <location>
        <begin position="466"/>
        <end position="481"/>
    </location>
</feature>
<feature type="compositionally biased region" description="Basic and acidic residues" evidence="1">
    <location>
        <begin position="527"/>
        <end position="536"/>
    </location>
</feature>
<dbReference type="AlphaFoldDB" id="A0A9P8W133"/>
<feature type="region of interest" description="Disordered" evidence="1">
    <location>
        <begin position="381"/>
        <end position="411"/>
    </location>
</feature>
<evidence type="ECO:0000313" key="2">
    <source>
        <dbReference type="EMBL" id="KAH6887549.1"/>
    </source>
</evidence>
<gene>
    <name evidence="2" type="ORF">B0T10DRAFT_406646</name>
</gene>
<feature type="compositionally biased region" description="Polar residues" evidence="1">
    <location>
        <begin position="16"/>
        <end position="26"/>
    </location>
</feature>
<proteinExistence type="predicted"/>
<feature type="compositionally biased region" description="Basic and acidic residues" evidence="1">
    <location>
        <begin position="499"/>
        <end position="509"/>
    </location>
</feature>
<sequence>MFLHSGASLHGHEYSTSRQSPHQQNHPARLPFLRSALRRPSDPDVRPTVAAVAPPSQEPPPAAPAAPVTSRPLSYHEHAPAAPRTSRPRPTSDYMPRRELSVRFREPETDDELPTPTAEQSEDDSSIAYQSDASEASDCSSSTRKKRMRRKRAPRKSTQFLLAHPAPRIRPKQRKLAQRPRLLLQLQDLTEKRPNPAFDILPSSLAIGSLIMPRLAKRCPSLFRAKPILGLNDLLFVRSEDYEAPATPGSHDADDCLDQRDVISIISPLPHMGDDACEIVMEDGSTWESSLMANDSYEFIGVDERGRISTARWVKKAASSAPLSHLRTASTGTSTPPSSPAPQEFKWTFSMIHPDTRRHPIMGTLQSNALDVFHTYNTMSASSGRYPPTRPSPMDTNGAPDWHGAKPTEGRVTKTVPEDIKLLMVVTAAWIHLRQEGWPATAATRPPPATLQRRPPQGNAFPFPQKAQTFPVRSSASSMINQPHIPARDTASPAPSTRSQREISPETGRRRSMSSSGFVKRFVAPRASEDGARRPTVETIYNEAEKASEKTADRPAGRRMSVRQIANRIFRRKSVSQAQTDEPFYKLEY</sequence>
<feature type="compositionally biased region" description="Basic and acidic residues" evidence="1">
    <location>
        <begin position="95"/>
        <end position="107"/>
    </location>
</feature>
<keyword evidence="3" id="KW-1185">Reference proteome</keyword>
<evidence type="ECO:0000256" key="1">
    <source>
        <dbReference type="SAM" id="MobiDB-lite"/>
    </source>
</evidence>
<reference evidence="2 3" key="1">
    <citation type="journal article" date="2021" name="Nat. Commun.">
        <title>Genetic determinants of endophytism in the Arabidopsis root mycobiome.</title>
        <authorList>
            <person name="Mesny F."/>
            <person name="Miyauchi S."/>
            <person name="Thiergart T."/>
            <person name="Pickel B."/>
            <person name="Atanasova L."/>
            <person name="Karlsson M."/>
            <person name="Huettel B."/>
            <person name="Barry K.W."/>
            <person name="Haridas S."/>
            <person name="Chen C."/>
            <person name="Bauer D."/>
            <person name="Andreopoulos W."/>
            <person name="Pangilinan J."/>
            <person name="LaButti K."/>
            <person name="Riley R."/>
            <person name="Lipzen A."/>
            <person name="Clum A."/>
            <person name="Drula E."/>
            <person name="Henrissat B."/>
            <person name="Kohler A."/>
            <person name="Grigoriev I.V."/>
            <person name="Martin F.M."/>
            <person name="Hacquard S."/>
        </authorList>
    </citation>
    <scope>NUCLEOTIDE SEQUENCE [LARGE SCALE GENOMIC DNA]</scope>
    <source>
        <strain evidence="2 3">MPI-CAGE-CH-0241</strain>
    </source>
</reference>
<dbReference type="EMBL" id="JAGPYM010000014">
    <property type="protein sequence ID" value="KAH6887549.1"/>
    <property type="molecule type" value="Genomic_DNA"/>
</dbReference>
<feature type="region of interest" description="Disordered" evidence="1">
    <location>
        <begin position="324"/>
        <end position="343"/>
    </location>
</feature>
<organism evidence="2 3">
    <name type="scientific">Thelonectria olida</name>
    <dbReference type="NCBI Taxonomy" id="1576542"/>
    <lineage>
        <taxon>Eukaryota</taxon>
        <taxon>Fungi</taxon>
        <taxon>Dikarya</taxon>
        <taxon>Ascomycota</taxon>
        <taxon>Pezizomycotina</taxon>
        <taxon>Sordariomycetes</taxon>
        <taxon>Hypocreomycetidae</taxon>
        <taxon>Hypocreales</taxon>
        <taxon>Nectriaceae</taxon>
        <taxon>Thelonectria</taxon>
    </lineage>
</organism>
<comment type="caution">
    <text evidence="2">The sequence shown here is derived from an EMBL/GenBank/DDBJ whole genome shotgun (WGS) entry which is preliminary data.</text>
</comment>
<dbReference type="OrthoDB" id="5404323at2759"/>
<name>A0A9P8W133_9HYPO</name>
<feature type="region of interest" description="Disordered" evidence="1">
    <location>
        <begin position="1"/>
        <end position="161"/>
    </location>
</feature>
<feature type="region of interest" description="Disordered" evidence="1">
    <location>
        <begin position="439"/>
        <end position="560"/>
    </location>
</feature>
<feature type="compositionally biased region" description="Low complexity" evidence="1">
    <location>
        <begin position="131"/>
        <end position="142"/>
    </location>
</feature>
<feature type="compositionally biased region" description="Basic and acidic residues" evidence="1">
    <location>
        <begin position="543"/>
        <end position="556"/>
    </location>
</feature>